<dbReference type="RefSeq" id="WP_119743027.1">
    <property type="nucleotide sequence ID" value="NZ_QYUN01000003.1"/>
</dbReference>
<keyword evidence="4" id="KW-1185">Reference proteome</keyword>
<dbReference type="Proteomes" id="UP000285190">
    <property type="component" value="Unassembled WGS sequence"/>
</dbReference>
<evidence type="ECO:0000313" key="4">
    <source>
        <dbReference type="Proteomes" id="UP000285190"/>
    </source>
</evidence>
<proteinExistence type="predicted"/>
<dbReference type="InterPro" id="IPR032030">
    <property type="entry name" value="YscD_cytoplasmic_dom"/>
</dbReference>
<dbReference type="Gene3D" id="2.60.200.20">
    <property type="match status" value="1"/>
</dbReference>
<sequence length="357" mass="38375">MYELRILSGLHRGATLPLDDRPHVLGASDDADVVLVDPGIESQHATLSLSETGWSLAELSGSILSADSNDPQSLIDLAPGEFARVCNVWLTVVEQDAPWENPPPEPVNGRLDEADAMDEIPLSELVSDAPLAAAGDGSVLEAVVDGPVVVTKSGKGGRRVVYISLAVATVLSAAASYAITSRPEPTREPAKLDARAHIGSAARQPHRPADKTVAAAFDAVNPDGSAQRPMTAEELRGAFRKRLAEADLLKRFDLTLQDRQWFMQAALDDDEAARFERILTGFIKAHNITFPVQAKVGSAEAMLPFKIRQVITGANASIVTQDGDRLYVGDEFMGVKLAAIQPSKLTFTGKRKIEVKW</sequence>
<dbReference type="EMBL" id="QYUN01000003">
    <property type="protein sequence ID" value="RJF96890.1"/>
    <property type="molecule type" value="Genomic_DNA"/>
</dbReference>
<dbReference type="AlphaFoldDB" id="A0A418WW17"/>
<organism evidence="3 4">
    <name type="scientific">Noviherbaspirillum cavernae</name>
    <dbReference type="NCBI Taxonomy" id="2320862"/>
    <lineage>
        <taxon>Bacteria</taxon>
        <taxon>Pseudomonadati</taxon>
        <taxon>Pseudomonadota</taxon>
        <taxon>Betaproteobacteria</taxon>
        <taxon>Burkholderiales</taxon>
        <taxon>Oxalobacteraceae</taxon>
        <taxon>Noviherbaspirillum</taxon>
    </lineage>
</organism>
<accession>A0A418WW17</accession>
<comment type="caution">
    <text evidence="3">The sequence shown here is derived from an EMBL/GenBank/DDBJ whole genome shotgun (WGS) entry which is preliminary data.</text>
</comment>
<feature type="domain" description="YscD cytoplasmic" evidence="1">
    <location>
        <begin position="5"/>
        <end position="95"/>
    </location>
</feature>
<feature type="domain" description="YscD-like Bon-like" evidence="2">
    <location>
        <begin position="235"/>
        <end position="296"/>
    </location>
</feature>
<protein>
    <submittedName>
        <fullName evidence="3">Uncharacterized protein</fullName>
    </submittedName>
</protein>
<reference evidence="3 4" key="1">
    <citation type="submission" date="2018-09" db="EMBL/GenBank/DDBJ databases">
        <authorList>
            <person name="Zhu H."/>
        </authorList>
    </citation>
    <scope>NUCLEOTIDE SEQUENCE [LARGE SCALE GENOMIC DNA]</scope>
    <source>
        <strain evidence="3 4">K2R10-39</strain>
    </source>
</reference>
<dbReference type="Pfam" id="PF16697">
    <property type="entry name" value="Yop-YscD_cpl"/>
    <property type="match status" value="1"/>
</dbReference>
<dbReference type="SUPFAM" id="SSF49879">
    <property type="entry name" value="SMAD/FHA domain"/>
    <property type="match status" value="1"/>
</dbReference>
<dbReference type="OrthoDB" id="9156149at2"/>
<dbReference type="InterPro" id="IPR008984">
    <property type="entry name" value="SMAD_FHA_dom_sf"/>
</dbReference>
<evidence type="ECO:0000259" key="2">
    <source>
        <dbReference type="Pfam" id="PF21934"/>
    </source>
</evidence>
<dbReference type="InterPro" id="IPR053946">
    <property type="entry name" value="YscD_ppl_3rd"/>
</dbReference>
<evidence type="ECO:0000313" key="3">
    <source>
        <dbReference type="EMBL" id="RJF96890.1"/>
    </source>
</evidence>
<name>A0A418WW17_9BURK</name>
<evidence type="ECO:0000259" key="1">
    <source>
        <dbReference type="Pfam" id="PF16697"/>
    </source>
</evidence>
<dbReference type="Pfam" id="PF21934">
    <property type="entry name" value="Yop-YscD_ppl_3rd"/>
    <property type="match status" value="1"/>
</dbReference>
<gene>
    <name evidence="3" type="ORF">D3870_21175</name>
</gene>